<feature type="chain" id="PRO_5035850842" description="Secreted protein" evidence="1">
    <location>
        <begin position="22"/>
        <end position="88"/>
    </location>
</feature>
<keyword evidence="3" id="KW-1185">Reference proteome</keyword>
<reference evidence="2" key="2">
    <citation type="submission" date="2018-03" db="EMBL/GenBank/DDBJ databases">
        <title>The Triticum urartu genome reveals the dynamic nature of wheat genome evolution.</title>
        <authorList>
            <person name="Ling H."/>
            <person name="Ma B."/>
            <person name="Shi X."/>
            <person name="Liu H."/>
            <person name="Dong L."/>
            <person name="Sun H."/>
            <person name="Cao Y."/>
            <person name="Gao Q."/>
            <person name="Zheng S."/>
            <person name="Li Y."/>
            <person name="Yu Y."/>
            <person name="Du H."/>
            <person name="Qi M."/>
            <person name="Li Y."/>
            <person name="Yu H."/>
            <person name="Cui Y."/>
            <person name="Wang N."/>
            <person name="Chen C."/>
            <person name="Wu H."/>
            <person name="Zhao Y."/>
            <person name="Zhang J."/>
            <person name="Li Y."/>
            <person name="Zhou W."/>
            <person name="Zhang B."/>
            <person name="Hu W."/>
            <person name="Eijk M."/>
            <person name="Tang J."/>
            <person name="Witsenboer H."/>
            <person name="Zhao S."/>
            <person name="Li Z."/>
            <person name="Zhang A."/>
            <person name="Wang D."/>
            <person name="Liang C."/>
        </authorList>
    </citation>
    <scope>NUCLEOTIDE SEQUENCE [LARGE SCALE GENOMIC DNA]</scope>
    <source>
        <strain evidence="2">cv. G1812</strain>
    </source>
</reference>
<evidence type="ECO:0000313" key="3">
    <source>
        <dbReference type="Proteomes" id="UP000015106"/>
    </source>
</evidence>
<keyword evidence="1" id="KW-0732">Signal</keyword>
<organism evidence="2 3">
    <name type="scientific">Triticum urartu</name>
    <name type="common">Red wild einkorn</name>
    <name type="synonym">Crithodium urartu</name>
    <dbReference type="NCBI Taxonomy" id="4572"/>
    <lineage>
        <taxon>Eukaryota</taxon>
        <taxon>Viridiplantae</taxon>
        <taxon>Streptophyta</taxon>
        <taxon>Embryophyta</taxon>
        <taxon>Tracheophyta</taxon>
        <taxon>Spermatophyta</taxon>
        <taxon>Magnoliopsida</taxon>
        <taxon>Liliopsida</taxon>
        <taxon>Poales</taxon>
        <taxon>Poaceae</taxon>
        <taxon>BOP clade</taxon>
        <taxon>Pooideae</taxon>
        <taxon>Triticodae</taxon>
        <taxon>Triticeae</taxon>
        <taxon>Triticinae</taxon>
        <taxon>Triticum</taxon>
    </lineage>
</organism>
<evidence type="ECO:0000256" key="1">
    <source>
        <dbReference type="SAM" id="SignalP"/>
    </source>
</evidence>
<protein>
    <recommendedName>
        <fullName evidence="4">Secreted protein</fullName>
    </recommendedName>
</protein>
<name>A0A8R7TFH9_TRIUA</name>
<reference evidence="2" key="3">
    <citation type="submission" date="2022-06" db="UniProtKB">
        <authorList>
            <consortium name="EnsemblPlants"/>
        </authorList>
    </citation>
    <scope>IDENTIFICATION</scope>
</reference>
<dbReference type="Proteomes" id="UP000015106">
    <property type="component" value="Chromosome 2"/>
</dbReference>
<reference evidence="3" key="1">
    <citation type="journal article" date="2013" name="Nature">
        <title>Draft genome of the wheat A-genome progenitor Triticum urartu.</title>
        <authorList>
            <person name="Ling H.Q."/>
            <person name="Zhao S."/>
            <person name="Liu D."/>
            <person name="Wang J."/>
            <person name="Sun H."/>
            <person name="Zhang C."/>
            <person name="Fan H."/>
            <person name="Li D."/>
            <person name="Dong L."/>
            <person name="Tao Y."/>
            <person name="Gao C."/>
            <person name="Wu H."/>
            <person name="Li Y."/>
            <person name="Cui Y."/>
            <person name="Guo X."/>
            <person name="Zheng S."/>
            <person name="Wang B."/>
            <person name="Yu K."/>
            <person name="Liang Q."/>
            <person name="Yang W."/>
            <person name="Lou X."/>
            <person name="Chen J."/>
            <person name="Feng M."/>
            <person name="Jian J."/>
            <person name="Zhang X."/>
            <person name="Luo G."/>
            <person name="Jiang Y."/>
            <person name="Liu J."/>
            <person name="Wang Z."/>
            <person name="Sha Y."/>
            <person name="Zhang B."/>
            <person name="Wu H."/>
            <person name="Tang D."/>
            <person name="Shen Q."/>
            <person name="Xue P."/>
            <person name="Zou S."/>
            <person name="Wang X."/>
            <person name="Liu X."/>
            <person name="Wang F."/>
            <person name="Yang Y."/>
            <person name="An X."/>
            <person name="Dong Z."/>
            <person name="Zhang K."/>
            <person name="Zhang X."/>
            <person name="Luo M.C."/>
            <person name="Dvorak J."/>
            <person name="Tong Y."/>
            <person name="Wang J."/>
            <person name="Yang H."/>
            <person name="Li Z."/>
            <person name="Wang D."/>
            <person name="Zhang A."/>
            <person name="Wang J."/>
        </authorList>
    </citation>
    <scope>NUCLEOTIDE SEQUENCE</scope>
    <source>
        <strain evidence="3">cv. G1812</strain>
    </source>
</reference>
<dbReference type="EnsemblPlants" id="TuG1812G0200001928.01.T01">
    <property type="protein sequence ID" value="TuG1812G0200001928.01.T01.cds310405"/>
    <property type="gene ID" value="TuG1812G0200001928.01"/>
</dbReference>
<accession>A0A8R7TFH9</accession>
<evidence type="ECO:0008006" key="4">
    <source>
        <dbReference type="Google" id="ProtNLM"/>
    </source>
</evidence>
<proteinExistence type="predicted"/>
<feature type="signal peptide" evidence="1">
    <location>
        <begin position="1"/>
        <end position="21"/>
    </location>
</feature>
<sequence>MQAQINIFLWLLHGLLKTCFEAPRPHEIGSFLYCKRHPVSHLAVMKSCNNNSGPFTLRSQNCGVGAGPHRLDEGSSWRKAYHQLLKAS</sequence>
<evidence type="ECO:0000313" key="2">
    <source>
        <dbReference type="EnsemblPlants" id="TuG1812G0200001928.01.T01.cds310405"/>
    </source>
</evidence>
<dbReference type="AlphaFoldDB" id="A0A8R7TFH9"/>
<dbReference type="Gramene" id="TuG1812G0200001928.01.T01">
    <property type="protein sequence ID" value="TuG1812G0200001928.01.T01.cds310405"/>
    <property type="gene ID" value="TuG1812G0200001928.01"/>
</dbReference>